<feature type="compositionally biased region" description="Basic residues" evidence="1">
    <location>
        <begin position="104"/>
        <end position="121"/>
    </location>
</feature>
<dbReference type="InterPro" id="IPR036394">
    <property type="entry name" value="Ribosomal_uL22_sf"/>
</dbReference>
<feature type="compositionally biased region" description="Basic and acidic residues" evidence="1">
    <location>
        <begin position="91"/>
        <end position="103"/>
    </location>
</feature>
<dbReference type="GO" id="GO:0022625">
    <property type="term" value="C:cytosolic large ribosomal subunit"/>
    <property type="evidence" value="ECO:0007669"/>
    <property type="project" value="TreeGrafter"/>
</dbReference>
<dbReference type="Gene3D" id="3.90.470.10">
    <property type="entry name" value="Ribosomal protein L22/L17"/>
    <property type="match status" value="1"/>
</dbReference>
<feature type="non-terminal residue" evidence="2">
    <location>
        <position position="1"/>
    </location>
</feature>
<evidence type="ECO:0000313" key="2">
    <source>
        <dbReference type="EMBL" id="OBS57841.1"/>
    </source>
</evidence>
<dbReference type="GO" id="GO:0002181">
    <property type="term" value="P:cytoplasmic translation"/>
    <property type="evidence" value="ECO:0007669"/>
    <property type="project" value="TreeGrafter"/>
</dbReference>
<protein>
    <recommendedName>
        <fullName evidence="4">60S ribosomal protein L17</fullName>
    </recommendedName>
</protein>
<feature type="region of interest" description="Disordered" evidence="1">
    <location>
        <begin position="91"/>
        <end position="121"/>
    </location>
</feature>
<dbReference type="AlphaFoldDB" id="A0A1A6FV59"/>
<evidence type="ECO:0008006" key="4">
    <source>
        <dbReference type="Google" id="ProtNLM"/>
    </source>
</evidence>
<feature type="non-terminal residue" evidence="2">
    <location>
        <position position="121"/>
    </location>
</feature>
<reference evidence="2 3" key="1">
    <citation type="submission" date="2016-06" db="EMBL/GenBank/DDBJ databases">
        <title>The Draft Genome Sequence and Annotation of the Desert Woodrat Neotoma lepida.</title>
        <authorList>
            <person name="Campbell M."/>
            <person name="Oakeson K.F."/>
            <person name="Yandell M."/>
            <person name="Halpert J.R."/>
            <person name="Dearing D."/>
        </authorList>
    </citation>
    <scope>NUCLEOTIDE SEQUENCE [LARGE SCALE GENOMIC DNA]</scope>
    <source>
        <strain evidence="2">417</strain>
        <tissue evidence="2">Liver</tissue>
    </source>
</reference>
<comment type="caution">
    <text evidence="2">The sequence shown here is derived from an EMBL/GenBank/DDBJ whole genome shotgun (WGS) entry which is preliminary data.</text>
</comment>
<dbReference type="PANTHER" id="PTHR11593">
    <property type="entry name" value="60S RIBOSOMAL PROTEIN L17"/>
    <property type="match status" value="1"/>
</dbReference>
<dbReference type="PANTHER" id="PTHR11593:SF11">
    <property type="entry name" value="LARGE RIBOSOMAL SUBUNIT PROTEIN UL22"/>
    <property type="match status" value="1"/>
</dbReference>
<dbReference type="EMBL" id="LZPO01116997">
    <property type="protein sequence ID" value="OBS57841.1"/>
    <property type="molecule type" value="Genomic_DNA"/>
</dbReference>
<dbReference type="GO" id="GO:0003735">
    <property type="term" value="F:structural constituent of ribosome"/>
    <property type="evidence" value="ECO:0007669"/>
    <property type="project" value="InterPro"/>
</dbReference>
<evidence type="ECO:0000256" key="1">
    <source>
        <dbReference type="SAM" id="MobiDB-lite"/>
    </source>
</evidence>
<gene>
    <name evidence="2" type="ORF">A6R68_11029</name>
</gene>
<sequence length="121" mass="13817">YGGGEKEEVSRFAQSLSHSYPHFGFQLPSHDRNMLSLFRSLFFDMKYKSENKMGIYSLVEAEMPGITAHSRINPCTSPSPCHIEMILTEKEQIVPKPEEEGAQKKKTSQKKPKKQKLTAQE</sequence>
<dbReference type="Proteomes" id="UP000092124">
    <property type="component" value="Unassembled WGS sequence"/>
</dbReference>
<accession>A0A1A6FV59</accession>
<dbReference type="STRING" id="56216.A0A1A6FV59"/>
<keyword evidence="3" id="KW-1185">Reference proteome</keyword>
<evidence type="ECO:0000313" key="3">
    <source>
        <dbReference type="Proteomes" id="UP000092124"/>
    </source>
</evidence>
<organism evidence="2 3">
    <name type="scientific">Neotoma lepida</name>
    <name type="common">Desert woodrat</name>
    <dbReference type="NCBI Taxonomy" id="56216"/>
    <lineage>
        <taxon>Eukaryota</taxon>
        <taxon>Metazoa</taxon>
        <taxon>Chordata</taxon>
        <taxon>Craniata</taxon>
        <taxon>Vertebrata</taxon>
        <taxon>Euteleostomi</taxon>
        <taxon>Mammalia</taxon>
        <taxon>Eutheria</taxon>
        <taxon>Euarchontoglires</taxon>
        <taxon>Glires</taxon>
        <taxon>Rodentia</taxon>
        <taxon>Myomorpha</taxon>
        <taxon>Muroidea</taxon>
        <taxon>Cricetidae</taxon>
        <taxon>Neotominae</taxon>
        <taxon>Neotoma</taxon>
    </lineage>
</organism>
<name>A0A1A6FV59_NEOLE</name>
<proteinExistence type="predicted"/>
<dbReference type="InterPro" id="IPR005721">
    <property type="entry name" value="Ribosomal_uL22_euk/arc"/>
</dbReference>